<organism evidence="2 3">
    <name type="scientific">Hemibagrus guttatus</name>
    <dbReference type="NCBI Taxonomy" id="175788"/>
    <lineage>
        <taxon>Eukaryota</taxon>
        <taxon>Metazoa</taxon>
        <taxon>Chordata</taxon>
        <taxon>Craniata</taxon>
        <taxon>Vertebrata</taxon>
        <taxon>Euteleostomi</taxon>
        <taxon>Actinopterygii</taxon>
        <taxon>Neopterygii</taxon>
        <taxon>Teleostei</taxon>
        <taxon>Ostariophysi</taxon>
        <taxon>Siluriformes</taxon>
        <taxon>Bagridae</taxon>
        <taxon>Hemibagrus</taxon>
    </lineage>
</organism>
<feature type="region of interest" description="Disordered" evidence="1">
    <location>
        <begin position="1"/>
        <end position="83"/>
    </location>
</feature>
<dbReference type="Proteomes" id="UP001274896">
    <property type="component" value="Unassembled WGS sequence"/>
</dbReference>
<evidence type="ECO:0008006" key="4">
    <source>
        <dbReference type="Google" id="ProtNLM"/>
    </source>
</evidence>
<dbReference type="PANTHER" id="PTHR16148:SF14">
    <property type="entry name" value="MYND-TYPE DOMAIN-CONTAINING PROTEIN"/>
    <property type="match status" value="1"/>
</dbReference>
<gene>
    <name evidence="2" type="ORF">QTP70_033956</name>
</gene>
<protein>
    <recommendedName>
        <fullName evidence="4">SEA domain-containing protein</fullName>
    </recommendedName>
</protein>
<evidence type="ECO:0000313" key="3">
    <source>
        <dbReference type="Proteomes" id="UP001274896"/>
    </source>
</evidence>
<keyword evidence="3" id="KW-1185">Reference proteome</keyword>
<feature type="non-terminal residue" evidence="2">
    <location>
        <position position="1"/>
    </location>
</feature>
<dbReference type="AlphaFoldDB" id="A0AAE0UJD9"/>
<sequence>QYHHHLPNNNNNSTNNNSNNNDDNNTSNNNNSTTNTNSTNNNSTINNNNSTNNNNNNNNNSTNNNNNNNSTNNNRSCNNSSTANYRPECWSQVQKTIHFIIELNQVYRQLFGPLFLRTIVKGFKAQAIRADQNTEAEVALVFNDSATSPIPSGQDLATALKTAVENNATLSQQFDANAITVLSEPVKVGVLFETNGTFTVDLSDTNSASFTSRAIMIKTGLNPFFTEDFPNSFILLTMTNYSNGTFKPAGNSILNTMNLAFNTTGTPNITQIAVTMFRAARNGTLPFEIFTKNITVNGTIFSSSDVSSKISVLMACFMVAVSLLFTRSS</sequence>
<evidence type="ECO:0000313" key="2">
    <source>
        <dbReference type="EMBL" id="KAK3507693.1"/>
    </source>
</evidence>
<dbReference type="EMBL" id="JAUCMX010000029">
    <property type="protein sequence ID" value="KAK3507693.1"/>
    <property type="molecule type" value="Genomic_DNA"/>
</dbReference>
<feature type="compositionally biased region" description="Low complexity" evidence="1">
    <location>
        <begin position="8"/>
        <end position="83"/>
    </location>
</feature>
<dbReference type="PANTHER" id="PTHR16148">
    <property type="entry name" value="NF-KAPPA-B-REPRESSING FACTOR-RELATED"/>
    <property type="match status" value="1"/>
</dbReference>
<comment type="caution">
    <text evidence="2">The sequence shown here is derived from an EMBL/GenBank/DDBJ whole genome shotgun (WGS) entry which is preliminary data.</text>
</comment>
<reference evidence="2" key="1">
    <citation type="submission" date="2023-06" db="EMBL/GenBank/DDBJ databases">
        <title>Male Hemibagrus guttatus genome.</title>
        <authorList>
            <person name="Bian C."/>
        </authorList>
    </citation>
    <scope>NUCLEOTIDE SEQUENCE</scope>
    <source>
        <strain evidence="2">Male_cb2023</strain>
        <tissue evidence="2">Muscle</tissue>
    </source>
</reference>
<accession>A0AAE0UJD9</accession>
<proteinExistence type="predicted"/>
<name>A0AAE0UJD9_9TELE</name>
<evidence type="ECO:0000256" key="1">
    <source>
        <dbReference type="SAM" id="MobiDB-lite"/>
    </source>
</evidence>